<keyword evidence="1 3" id="KW-0378">Hydrolase</keyword>
<dbReference type="InterPro" id="IPR003010">
    <property type="entry name" value="C-N_Hydrolase"/>
</dbReference>
<evidence type="ECO:0000256" key="1">
    <source>
        <dbReference type="ARBA" id="ARBA00022801"/>
    </source>
</evidence>
<dbReference type="AlphaFoldDB" id="A0A379D9K8"/>
<dbReference type="EMBL" id="UGTH01000001">
    <property type="protein sequence ID" value="SUB74658.1"/>
    <property type="molecule type" value="Genomic_DNA"/>
</dbReference>
<evidence type="ECO:0000313" key="4">
    <source>
        <dbReference type="Proteomes" id="UP000254777"/>
    </source>
</evidence>
<feature type="domain" description="CN hydrolase" evidence="2">
    <location>
        <begin position="5"/>
        <end position="240"/>
    </location>
</feature>
<reference evidence="3 4" key="1">
    <citation type="submission" date="2018-06" db="EMBL/GenBank/DDBJ databases">
        <authorList>
            <consortium name="Pathogen Informatics"/>
            <person name="Doyle S."/>
        </authorList>
    </citation>
    <scope>NUCLEOTIDE SEQUENCE [LARGE SCALE GENOMIC DNA]</scope>
    <source>
        <strain evidence="3 4">NCTC11088</strain>
    </source>
</reference>
<dbReference type="SUPFAM" id="SSF56317">
    <property type="entry name" value="Carbon-nitrogen hydrolase"/>
    <property type="match status" value="1"/>
</dbReference>
<dbReference type="EC" id="3.5.1.100" evidence="3"/>
<dbReference type="InterPro" id="IPR050345">
    <property type="entry name" value="Aliph_Amidase/BUP"/>
</dbReference>
<dbReference type="Pfam" id="PF00795">
    <property type="entry name" value="CN_hydrolase"/>
    <property type="match status" value="1"/>
</dbReference>
<evidence type="ECO:0000313" key="3">
    <source>
        <dbReference type="EMBL" id="SUB74658.1"/>
    </source>
</evidence>
<dbReference type="GO" id="GO:0016811">
    <property type="term" value="F:hydrolase activity, acting on carbon-nitrogen (but not peptide) bonds, in linear amides"/>
    <property type="evidence" value="ECO:0007669"/>
    <property type="project" value="TreeGrafter"/>
</dbReference>
<dbReference type="PANTHER" id="PTHR43674">
    <property type="entry name" value="NITRILASE C965.09-RELATED"/>
    <property type="match status" value="1"/>
</dbReference>
<proteinExistence type="predicted"/>
<gene>
    <name evidence="3" type="primary">ramA_2</name>
    <name evidence="3" type="ORF">NCTC11088_00411</name>
</gene>
<organism evidence="3 4">
    <name type="scientific">Peptoniphilus indolicus</name>
    <dbReference type="NCBI Taxonomy" id="33030"/>
    <lineage>
        <taxon>Bacteria</taxon>
        <taxon>Bacillati</taxon>
        <taxon>Bacillota</taxon>
        <taxon>Tissierellia</taxon>
        <taxon>Tissierellales</taxon>
        <taxon>Peptoniphilaceae</taxon>
        <taxon>Peptoniphilus</taxon>
    </lineage>
</organism>
<name>A0A379D9K8_9FIRM</name>
<dbReference type="PROSITE" id="PS50263">
    <property type="entry name" value="CN_HYDROLASE"/>
    <property type="match status" value="1"/>
</dbReference>
<dbReference type="RefSeq" id="WP_040552792.1">
    <property type="nucleotide sequence ID" value="NZ_UGTH01000001.1"/>
</dbReference>
<evidence type="ECO:0000259" key="2">
    <source>
        <dbReference type="PROSITE" id="PS50263"/>
    </source>
</evidence>
<dbReference type="Gene3D" id="3.60.110.10">
    <property type="entry name" value="Carbon-nitrogen hydrolase"/>
    <property type="match status" value="1"/>
</dbReference>
<dbReference type="PANTHER" id="PTHR43674:SF16">
    <property type="entry name" value="CARBON-NITROGEN FAMILY, PUTATIVE (AFU_ORTHOLOGUE AFUA_5G02350)-RELATED"/>
    <property type="match status" value="1"/>
</dbReference>
<protein>
    <submittedName>
        <fullName evidence="3">(R)-stereoselective amidase</fullName>
        <ecNumber evidence="3">3.5.1.100</ecNumber>
    </submittedName>
</protein>
<accession>A0A379D9K8</accession>
<dbReference type="Proteomes" id="UP000254777">
    <property type="component" value="Unassembled WGS sequence"/>
</dbReference>
<sequence>MPRKLKIAQGQFALINNDTEQNFNLMKKFIEEAGAKECDLITLPECAYTGYSLTALELQKLAETKNDFFVSEMKKLAKENKIHIYAGYPELDEIVAGRIYNSAIFIDDEGNILANMRKVYLWGDEKLKYRAGEKYPVVSTKFGKVGLQICYDMELPEPSRIQALKGAEIILNVSYWSMPARTRWFIDMRGNALFNVLFMSGTNAVKDNLCGSSMIVGPDGEIINRASETEQELLITEIDLDYVVEMRSKLPYLNDFKEDTFTMEALNKY</sequence>
<dbReference type="InterPro" id="IPR036526">
    <property type="entry name" value="C-N_Hydrolase_sf"/>
</dbReference>